<feature type="transmembrane region" description="Helical" evidence="1">
    <location>
        <begin position="65"/>
        <end position="89"/>
    </location>
</feature>
<sequence length="325" mass="35563">MDDTATMDFKTIATRAQAWAETPGAKRLGRVARVLFFVAMIAILLFQLRAIGWSDVIRALPTQPLFYILFFVNFMVLPLTEVPIFRLLLGQAIPGALPVLVRKRIVNAVLVDYSGDVYLYSWARTRLGIESRKLLLAVKDNAILSSLAGAMVAGAFIVTFIVRAPTGRIASWLDSSLGLVVGGVLCASLTLPLLLRFRHAILSTSSRVAWQVFGIHSLRTVINLSIQVVQWVIVLPGEHWTTWLSFLTAQLVIARLPFIPNRDLLFMAAGLEMSGALTVSRDAMAGLLVAGTALTQGTNLVLFLVTAFWMKPVPVAVGEEKVALH</sequence>
<gene>
    <name evidence="2" type="ORF">COA07_04705</name>
</gene>
<keyword evidence="1" id="KW-0472">Membrane</keyword>
<feature type="transmembrane region" description="Helical" evidence="1">
    <location>
        <begin position="176"/>
        <end position="197"/>
    </location>
</feature>
<protein>
    <recommendedName>
        <fullName evidence="4">Flippase-like domain-containing protein</fullName>
    </recommendedName>
</protein>
<proteinExistence type="predicted"/>
<name>A0A2A4IA56_9SPHN</name>
<dbReference type="EMBL" id="NWVC01000002">
    <property type="protein sequence ID" value="PCG14884.1"/>
    <property type="molecule type" value="Genomic_DNA"/>
</dbReference>
<feature type="transmembrane region" description="Helical" evidence="1">
    <location>
        <begin position="142"/>
        <end position="164"/>
    </location>
</feature>
<feature type="transmembrane region" description="Helical" evidence="1">
    <location>
        <begin position="34"/>
        <end position="53"/>
    </location>
</feature>
<dbReference type="RefSeq" id="WP_066706534.1">
    <property type="nucleotide sequence ID" value="NZ_JBHIWA010000017.1"/>
</dbReference>
<feature type="transmembrane region" description="Helical" evidence="1">
    <location>
        <begin position="287"/>
        <end position="310"/>
    </location>
</feature>
<dbReference type="Proteomes" id="UP000218323">
    <property type="component" value="Unassembled WGS sequence"/>
</dbReference>
<comment type="caution">
    <text evidence="2">The sequence shown here is derived from an EMBL/GenBank/DDBJ whole genome shotgun (WGS) entry which is preliminary data.</text>
</comment>
<evidence type="ECO:0008006" key="4">
    <source>
        <dbReference type="Google" id="ProtNLM"/>
    </source>
</evidence>
<keyword evidence="1" id="KW-1133">Transmembrane helix</keyword>
<evidence type="ECO:0000256" key="1">
    <source>
        <dbReference type="SAM" id="Phobius"/>
    </source>
</evidence>
<reference evidence="2 3" key="1">
    <citation type="submission" date="2017-09" db="EMBL/GenBank/DDBJ databases">
        <title>Sphingomonas adhaesiva DSM 7418, whole genome shotgun sequence.</title>
        <authorList>
            <person name="Feng G."/>
            <person name="Zhu H."/>
        </authorList>
    </citation>
    <scope>NUCLEOTIDE SEQUENCE [LARGE SCALE GENOMIC DNA]</scope>
    <source>
        <strain evidence="2 3">DSM 7418</strain>
    </source>
</reference>
<organism evidence="2 3">
    <name type="scientific">Sphingomonas adhaesiva</name>
    <dbReference type="NCBI Taxonomy" id="28212"/>
    <lineage>
        <taxon>Bacteria</taxon>
        <taxon>Pseudomonadati</taxon>
        <taxon>Pseudomonadota</taxon>
        <taxon>Alphaproteobacteria</taxon>
        <taxon>Sphingomonadales</taxon>
        <taxon>Sphingomonadaceae</taxon>
        <taxon>Sphingomonas</taxon>
    </lineage>
</organism>
<evidence type="ECO:0000313" key="2">
    <source>
        <dbReference type="EMBL" id="PCG14884.1"/>
    </source>
</evidence>
<keyword evidence="1" id="KW-0812">Transmembrane</keyword>
<evidence type="ECO:0000313" key="3">
    <source>
        <dbReference type="Proteomes" id="UP000218323"/>
    </source>
</evidence>
<accession>A0A2A4IA56</accession>
<keyword evidence="3" id="KW-1185">Reference proteome</keyword>
<dbReference type="AlphaFoldDB" id="A0A2A4IA56"/>